<proteinExistence type="predicted"/>
<dbReference type="GO" id="GO:0097355">
    <property type="term" value="P:protein localization to heterochromatin"/>
    <property type="evidence" value="ECO:0007669"/>
    <property type="project" value="TreeGrafter"/>
</dbReference>
<feature type="compositionally biased region" description="Polar residues" evidence="1">
    <location>
        <begin position="1"/>
        <end position="15"/>
    </location>
</feature>
<sequence length="221" mass="25376">MARSSQIDPNKMGQSQDREYSDDSKDKRQNKSGDDTTKREKKVEKRPSRKSKTLLQTVAFVPKFRGRFFSSSGLRVTLHRRGYRERSLPPLQAGQSDMKTECNFSTRTLSDKNDAQRIPNSKSEEKDVGWHSATEWSGEHGTTLPAVLPSTERNRAILEKRREIEERYKQDCETFGVVATMLISKAPTLEQPIAEAMRKSLQEMGQNCVIALQRFIDEYED</sequence>
<evidence type="ECO:0000256" key="1">
    <source>
        <dbReference type="SAM" id="MobiDB-lite"/>
    </source>
</evidence>
<dbReference type="Pfam" id="PF25234">
    <property type="entry name" value="Periphilin_C"/>
    <property type="match status" value="1"/>
</dbReference>
<protein>
    <recommendedName>
        <fullName evidence="2">Periphilin-1 C-terminal domain-containing protein</fullName>
    </recommendedName>
</protein>
<dbReference type="InterPro" id="IPR028851">
    <property type="entry name" value="Pphln1"/>
</dbReference>
<dbReference type="InterPro" id="IPR057603">
    <property type="entry name" value="Periphilin-1_C"/>
</dbReference>
<dbReference type="PANTHER" id="PTHR15836">
    <property type="entry name" value="PERIPHILIN 1"/>
    <property type="match status" value="1"/>
</dbReference>
<dbReference type="CDD" id="cd22896">
    <property type="entry name" value="periphilin-like"/>
    <property type="match status" value="1"/>
</dbReference>
<dbReference type="Proteomes" id="UP001221898">
    <property type="component" value="Unassembled WGS sequence"/>
</dbReference>
<accession>A0AAD7WV02</accession>
<feature type="region of interest" description="Disordered" evidence="1">
    <location>
        <begin position="111"/>
        <end position="146"/>
    </location>
</feature>
<name>A0AAD7WV02_9TELE</name>
<dbReference type="PANTHER" id="PTHR15836:SF4">
    <property type="entry name" value="PERIPHILIN-1"/>
    <property type="match status" value="1"/>
</dbReference>
<evidence type="ECO:0000313" key="4">
    <source>
        <dbReference type="Proteomes" id="UP001221898"/>
    </source>
</evidence>
<dbReference type="GO" id="GO:0005654">
    <property type="term" value="C:nucleoplasm"/>
    <property type="evidence" value="ECO:0007669"/>
    <property type="project" value="TreeGrafter"/>
</dbReference>
<dbReference type="EMBL" id="JAINUG010000031">
    <property type="protein sequence ID" value="KAJ8409289.1"/>
    <property type="molecule type" value="Genomic_DNA"/>
</dbReference>
<feature type="domain" description="Periphilin-1 C-terminal" evidence="2">
    <location>
        <begin position="145"/>
        <end position="220"/>
    </location>
</feature>
<gene>
    <name evidence="3" type="ORF">AAFF_G00234870</name>
</gene>
<feature type="region of interest" description="Disordered" evidence="1">
    <location>
        <begin position="1"/>
        <end position="50"/>
    </location>
</feature>
<feature type="compositionally biased region" description="Basic and acidic residues" evidence="1">
    <location>
        <begin position="16"/>
        <end position="46"/>
    </location>
</feature>
<comment type="caution">
    <text evidence="3">The sequence shown here is derived from an EMBL/GenBank/DDBJ whole genome shotgun (WGS) entry which is preliminary data.</text>
</comment>
<keyword evidence="4" id="KW-1185">Reference proteome</keyword>
<evidence type="ECO:0000259" key="2">
    <source>
        <dbReference type="Pfam" id="PF25234"/>
    </source>
</evidence>
<organism evidence="3 4">
    <name type="scientific">Aldrovandia affinis</name>
    <dbReference type="NCBI Taxonomy" id="143900"/>
    <lineage>
        <taxon>Eukaryota</taxon>
        <taxon>Metazoa</taxon>
        <taxon>Chordata</taxon>
        <taxon>Craniata</taxon>
        <taxon>Vertebrata</taxon>
        <taxon>Euteleostomi</taxon>
        <taxon>Actinopterygii</taxon>
        <taxon>Neopterygii</taxon>
        <taxon>Teleostei</taxon>
        <taxon>Notacanthiformes</taxon>
        <taxon>Halosauridae</taxon>
        <taxon>Aldrovandia</taxon>
    </lineage>
</organism>
<dbReference type="GO" id="GO:0045892">
    <property type="term" value="P:negative regulation of DNA-templated transcription"/>
    <property type="evidence" value="ECO:0007669"/>
    <property type="project" value="InterPro"/>
</dbReference>
<dbReference type="GO" id="GO:0045814">
    <property type="term" value="P:negative regulation of gene expression, epigenetic"/>
    <property type="evidence" value="ECO:0007669"/>
    <property type="project" value="TreeGrafter"/>
</dbReference>
<evidence type="ECO:0000313" key="3">
    <source>
        <dbReference type="EMBL" id="KAJ8409289.1"/>
    </source>
</evidence>
<reference evidence="3" key="1">
    <citation type="journal article" date="2023" name="Science">
        <title>Genome structures resolve the early diversification of teleost fishes.</title>
        <authorList>
            <person name="Parey E."/>
            <person name="Louis A."/>
            <person name="Montfort J."/>
            <person name="Bouchez O."/>
            <person name="Roques C."/>
            <person name="Iampietro C."/>
            <person name="Lluch J."/>
            <person name="Castinel A."/>
            <person name="Donnadieu C."/>
            <person name="Desvignes T."/>
            <person name="Floi Bucao C."/>
            <person name="Jouanno E."/>
            <person name="Wen M."/>
            <person name="Mejri S."/>
            <person name="Dirks R."/>
            <person name="Jansen H."/>
            <person name="Henkel C."/>
            <person name="Chen W.J."/>
            <person name="Zahm M."/>
            <person name="Cabau C."/>
            <person name="Klopp C."/>
            <person name="Thompson A.W."/>
            <person name="Robinson-Rechavi M."/>
            <person name="Braasch I."/>
            <person name="Lecointre G."/>
            <person name="Bobe J."/>
            <person name="Postlethwait J.H."/>
            <person name="Berthelot C."/>
            <person name="Roest Crollius H."/>
            <person name="Guiguen Y."/>
        </authorList>
    </citation>
    <scope>NUCLEOTIDE SEQUENCE</scope>
    <source>
        <strain evidence="3">NC1722</strain>
    </source>
</reference>
<dbReference type="AlphaFoldDB" id="A0AAD7WV02"/>